<evidence type="ECO:0000313" key="2">
    <source>
        <dbReference type="Proteomes" id="UP000790377"/>
    </source>
</evidence>
<keyword evidence="2" id="KW-1185">Reference proteome</keyword>
<protein>
    <submittedName>
        <fullName evidence="1">Uncharacterized protein</fullName>
    </submittedName>
</protein>
<evidence type="ECO:0000313" key="1">
    <source>
        <dbReference type="EMBL" id="KAH7910595.1"/>
    </source>
</evidence>
<dbReference type="EMBL" id="MU267707">
    <property type="protein sequence ID" value="KAH7910595.1"/>
    <property type="molecule type" value="Genomic_DNA"/>
</dbReference>
<organism evidence="1 2">
    <name type="scientific">Hygrophoropsis aurantiaca</name>
    <dbReference type="NCBI Taxonomy" id="72124"/>
    <lineage>
        <taxon>Eukaryota</taxon>
        <taxon>Fungi</taxon>
        <taxon>Dikarya</taxon>
        <taxon>Basidiomycota</taxon>
        <taxon>Agaricomycotina</taxon>
        <taxon>Agaricomycetes</taxon>
        <taxon>Agaricomycetidae</taxon>
        <taxon>Boletales</taxon>
        <taxon>Coniophorineae</taxon>
        <taxon>Hygrophoropsidaceae</taxon>
        <taxon>Hygrophoropsis</taxon>
    </lineage>
</organism>
<sequence length="168" mass="19300">MSRGEPLTDADREPWLEIIRTTAHKTVQAQIGTQLDSGEASDEEDLKSHREPRRLGVIIACSALKHTYRELLRGAKQSEVLPSDLVSPPPHELPTYFLYMKGDKEVLMDRMQKRKGHFMKAKMLESQLNTLESPENEDGVVTVSIEWSTEHQVKEIQEALEERFYEPL</sequence>
<name>A0ACB8ABA3_9AGAM</name>
<proteinExistence type="predicted"/>
<dbReference type="Proteomes" id="UP000790377">
    <property type="component" value="Unassembled WGS sequence"/>
</dbReference>
<reference evidence="1" key="1">
    <citation type="journal article" date="2021" name="New Phytol.">
        <title>Evolutionary innovations through gain and loss of genes in the ectomycorrhizal Boletales.</title>
        <authorList>
            <person name="Wu G."/>
            <person name="Miyauchi S."/>
            <person name="Morin E."/>
            <person name="Kuo A."/>
            <person name="Drula E."/>
            <person name="Varga T."/>
            <person name="Kohler A."/>
            <person name="Feng B."/>
            <person name="Cao Y."/>
            <person name="Lipzen A."/>
            <person name="Daum C."/>
            <person name="Hundley H."/>
            <person name="Pangilinan J."/>
            <person name="Johnson J."/>
            <person name="Barry K."/>
            <person name="LaButti K."/>
            <person name="Ng V."/>
            <person name="Ahrendt S."/>
            <person name="Min B."/>
            <person name="Choi I.G."/>
            <person name="Park H."/>
            <person name="Plett J.M."/>
            <person name="Magnuson J."/>
            <person name="Spatafora J.W."/>
            <person name="Nagy L.G."/>
            <person name="Henrissat B."/>
            <person name="Grigoriev I.V."/>
            <person name="Yang Z.L."/>
            <person name="Xu J."/>
            <person name="Martin F.M."/>
        </authorList>
    </citation>
    <scope>NUCLEOTIDE SEQUENCE</scope>
    <source>
        <strain evidence="1">ATCC 28755</strain>
    </source>
</reference>
<accession>A0ACB8ABA3</accession>
<comment type="caution">
    <text evidence="1">The sequence shown here is derived from an EMBL/GenBank/DDBJ whole genome shotgun (WGS) entry which is preliminary data.</text>
</comment>
<gene>
    <name evidence="1" type="ORF">BJ138DRAFT_1152540</name>
</gene>